<dbReference type="SMART" id="SM00382">
    <property type="entry name" value="AAA"/>
    <property type="match status" value="1"/>
</dbReference>
<dbReference type="GO" id="GO:0051301">
    <property type="term" value="P:cell division"/>
    <property type="evidence" value="ECO:0007669"/>
    <property type="project" value="UniProtKB-KW"/>
</dbReference>
<gene>
    <name evidence="4" type="ORF">SAMN05216215_103430</name>
</gene>
<accession>A0A1H3MGG5</accession>
<dbReference type="Pfam" id="PF03969">
    <property type="entry name" value="AFG1_ATPase"/>
    <property type="match status" value="1"/>
</dbReference>
<evidence type="ECO:0000256" key="1">
    <source>
        <dbReference type="ARBA" id="ARBA00022741"/>
    </source>
</evidence>
<proteinExistence type="predicted"/>
<dbReference type="InterPro" id="IPR027417">
    <property type="entry name" value="P-loop_NTPase"/>
</dbReference>
<keyword evidence="4" id="KW-0131">Cell cycle</keyword>
<evidence type="ECO:0000256" key="2">
    <source>
        <dbReference type="ARBA" id="ARBA00022840"/>
    </source>
</evidence>
<protein>
    <submittedName>
        <fullName evidence="4">Cell division protein ZapE</fullName>
    </submittedName>
</protein>
<dbReference type="PANTHER" id="PTHR12169:SF6">
    <property type="entry name" value="AFG1-LIKE ATPASE"/>
    <property type="match status" value="1"/>
</dbReference>
<dbReference type="NCBIfam" id="NF040713">
    <property type="entry name" value="ZapE"/>
    <property type="match status" value="1"/>
</dbReference>
<name>A0A1H3MGG5_9PSEU</name>
<keyword evidence="2" id="KW-0067">ATP-binding</keyword>
<dbReference type="GO" id="GO:0032153">
    <property type="term" value="C:cell division site"/>
    <property type="evidence" value="ECO:0007669"/>
    <property type="project" value="TreeGrafter"/>
</dbReference>
<dbReference type="SUPFAM" id="SSF52540">
    <property type="entry name" value="P-loop containing nucleoside triphosphate hydrolases"/>
    <property type="match status" value="1"/>
</dbReference>
<dbReference type="Gene3D" id="3.40.50.300">
    <property type="entry name" value="P-loop containing nucleotide triphosphate hydrolases"/>
    <property type="match status" value="1"/>
</dbReference>
<evidence type="ECO:0000313" key="4">
    <source>
        <dbReference type="EMBL" id="SDY75259.1"/>
    </source>
</evidence>
<keyword evidence="1" id="KW-0547">Nucleotide-binding</keyword>
<organism evidence="4 5">
    <name type="scientific">Saccharopolyspora shandongensis</name>
    <dbReference type="NCBI Taxonomy" id="418495"/>
    <lineage>
        <taxon>Bacteria</taxon>
        <taxon>Bacillati</taxon>
        <taxon>Actinomycetota</taxon>
        <taxon>Actinomycetes</taxon>
        <taxon>Pseudonocardiales</taxon>
        <taxon>Pseudonocardiaceae</taxon>
        <taxon>Saccharopolyspora</taxon>
    </lineage>
</organism>
<dbReference type="GO" id="GO:0016887">
    <property type="term" value="F:ATP hydrolysis activity"/>
    <property type="evidence" value="ECO:0007669"/>
    <property type="project" value="InterPro"/>
</dbReference>
<evidence type="ECO:0000313" key="5">
    <source>
        <dbReference type="Proteomes" id="UP000199529"/>
    </source>
</evidence>
<dbReference type="InterPro" id="IPR003593">
    <property type="entry name" value="AAA+_ATPase"/>
</dbReference>
<keyword evidence="4" id="KW-0132">Cell division</keyword>
<dbReference type="EMBL" id="FNOK01000034">
    <property type="protein sequence ID" value="SDY75259.1"/>
    <property type="molecule type" value="Genomic_DNA"/>
</dbReference>
<evidence type="ECO:0000259" key="3">
    <source>
        <dbReference type="SMART" id="SM00382"/>
    </source>
</evidence>
<dbReference type="Proteomes" id="UP000199529">
    <property type="component" value="Unassembled WGS sequence"/>
</dbReference>
<dbReference type="PANTHER" id="PTHR12169">
    <property type="entry name" value="ATPASE N2B"/>
    <property type="match status" value="1"/>
</dbReference>
<keyword evidence="5" id="KW-1185">Reference proteome</keyword>
<dbReference type="AlphaFoldDB" id="A0A1H3MGG5"/>
<dbReference type="RefSeq" id="WP_245761456.1">
    <property type="nucleotide sequence ID" value="NZ_FNOK01000034.1"/>
</dbReference>
<dbReference type="STRING" id="418495.SAMN05216215_103430"/>
<reference evidence="5" key="1">
    <citation type="submission" date="2016-10" db="EMBL/GenBank/DDBJ databases">
        <authorList>
            <person name="Varghese N."/>
            <person name="Submissions S."/>
        </authorList>
    </citation>
    <scope>NUCLEOTIDE SEQUENCE [LARGE SCALE GENOMIC DNA]</scope>
    <source>
        <strain evidence="5">CGMCC 4.3530</strain>
    </source>
</reference>
<dbReference type="InterPro" id="IPR005654">
    <property type="entry name" value="ATPase_AFG1-like"/>
</dbReference>
<dbReference type="PROSITE" id="PS50007">
    <property type="entry name" value="PIPLC_X_DOMAIN"/>
    <property type="match status" value="1"/>
</dbReference>
<feature type="domain" description="AAA+ ATPase" evidence="3">
    <location>
        <begin position="48"/>
        <end position="176"/>
    </location>
</feature>
<sequence length="346" mass="38052">MIHRAPGTLRASFDLAAAQQGFELDDAQRPVADKLAALGAELRKHFHRPRGLYLHGPVGRGKSFLVNTFFAEAPVRGKLRVHFHDFFDRLHRTAAAHRSSSGSSAVDAAVAELLDGCRLVCFDEFHVHDPGDAGLITHLLRALHARCVTLVTTSNYPPAGLLPNPLYHHLFLPAIELIEAHQDVVALAGPTDYRTTNRQGRFAEGTWQWPESEFPPPGNEEQSTLHINGRSLRALAVRDRLVWFDFRELCATPTSTRDYLALAERFDTWVISGVPRLADCGPDARQRFANVVDVLCDKDITTHVLADHSIAGTLADGTDVERTASRLALLRPIPLGEADVPATVPA</sequence>
<dbReference type="GO" id="GO:0005737">
    <property type="term" value="C:cytoplasm"/>
    <property type="evidence" value="ECO:0007669"/>
    <property type="project" value="TreeGrafter"/>
</dbReference>
<dbReference type="GO" id="GO:0005524">
    <property type="term" value="F:ATP binding"/>
    <property type="evidence" value="ECO:0007669"/>
    <property type="project" value="UniProtKB-KW"/>
</dbReference>